<evidence type="ECO:0000259" key="7">
    <source>
        <dbReference type="Pfam" id="PF00999"/>
    </source>
</evidence>
<evidence type="ECO:0000313" key="9">
    <source>
        <dbReference type="Proteomes" id="UP000294682"/>
    </source>
</evidence>
<keyword evidence="2 6" id="KW-0812">Transmembrane</keyword>
<keyword evidence="3 6" id="KW-1133">Transmembrane helix</keyword>
<accession>A0A9X8Y9M4</accession>
<dbReference type="PANTHER" id="PTHR43021:SF2">
    <property type="entry name" value="CATION_H+ EXCHANGER DOMAIN-CONTAINING PROTEIN"/>
    <property type="match status" value="1"/>
</dbReference>
<feature type="transmembrane region" description="Helical" evidence="6">
    <location>
        <begin position="126"/>
        <end position="146"/>
    </location>
</feature>
<evidence type="ECO:0000313" key="8">
    <source>
        <dbReference type="EMBL" id="TCL45365.1"/>
    </source>
</evidence>
<protein>
    <submittedName>
        <fullName evidence="8">Transporter (CPA2 family)</fullName>
    </submittedName>
</protein>
<feature type="transmembrane region" description="Helical" evidence="6">
    <location>
        <begin position="337"/>
        <end position="360"/>
    </location>
</feature>
<dbReference type="Gene3D" id="1.20.1530.20">
    <property type="match status" value="1"/>
</dbReference>
<gene>
    <name evidence="8" type="ORF">EDD78_101348</name>
</gene>
<dbReference type="InterPro" id="IPR006153">
    <property type="entry name" value="Cation/H_exchanger_TM"/>
</dbReference>
<dbReference type="GO" id="GO:0015297">
    <property type="term" value="F:antiporter activity"/>
    <property type="evidence" value="ECO:0007669"/>
    <property type="project" value="InterPro"/>
</dbReference>
<feature type="domain" description="Cation/H+ exchanger transmembrane" evidence="7">
    <location>
        <begin position="23"/>
        <end position="374"/>
    </location>
</feature>
<feature type="transmembrane region" description="Helical" evidence="6">
    <location>
        <begin position="283"/>
        <end position="316"/>
    </location>
</feature>
<sequence>MSDILVSAGPSACIILSLAVILFAGFLATRVTKKLKLPNVTGYILSGVLIGPFVLKIVPQQVISGMDFVTDIALSYIAFGVGKYFKLSTLRRSGGKVFVVTLFESLAAAVVISLTMIFIFRLPVAFSLLLGAIGCATAPASTIMTIRQYHAKGEFVNMILQVVALDDAVALIAFSVCAAIARSLTSPGGLDFGVVVLPVLLNLLMVALGAVLGVVLHRLINDRRSREHRLVLTNAVILSLTGLCTMLDISPLLACMALGTAYINLSGNKELFKQINHFEPPVLLMFFVLSGMKLNVPSLVSAGVIGVVYFFVRILGKYLGASLGSALSGCSPAIKRYLGLALIPQAGVSIGLAALGQRMLPAEQGLMLSTIILSSAVLYEMIGPACAKASLFLSHSVEPEELPDHHKGKPKAGAVDETAAEPGHELPQTLEKVHA</sequence>
<feature type="transmembrane region" description="Helical" evidence="6">
    <location>
        <begin position="97"/>
        <end position="120"/>
    </location>
</feature>
<organism evidence="8 9">
    <name type="scientific">Harryflintia acetispora</name>
    <dbReference type="NCBI Taxonomy" id="1849041"/>
    <lineage>
        <taxon>Bacteria</taxon>
        <taxon>Bacillati</taxon>
        <taxon>Bacillota</taxon>
        <taxon>Clostridia</taxon>
        <taxon>Eubacteriales</taxon>
        <taxon>Oscillospiraceae</taxon>
        <taxon>Harryflintia</taxon>
    </lineage>
</organism>
<feature type="transmembrane region" description="Helical" evidence="6">
    <location>
        <begin position="158"/>
        <end position="181"/>
    </location>
</feature>
<dbReference type="GO" id="GO:1902600">
    <property type="term" value="P:proton transmembrane transport"/>
    <property type="evidence" value="ECO:0007669"/>
    <property type="project" value="InterPro"/>
</dbReference>
<feature type="region of interest" description="Disordered" evidence="5">
    <location>
        <begin position="400"/>
        <end position="435"/>
    </location>
</feature>
<dbReference type="InterPro" id="IPR038770">
    <property type="entry name" value="Na+/solute_symporter_sf"/>
</dbReference>
<evidence type="ECO:0000256" key="1">
    <source>
        <dbReference type="ARBA" id="ARBA00004141"/>
    </source>
</evidence>
<feature type="transmembrane region" description="Helical" evidence="6">
    <location>
        <begin position="193"/>
        <end position="216"/>
    </location>
</feature>
<keyword evidence="9" id="KW-1185">Reference proteome</keyword>
<evidence type="ECO:0000256" key="2">
    <source>
        <dbReference type="ARBA" id="ARBA00022692"/>
    </source>
</evidence>
<feature type="transmembrane region" description="Helical" evidence="6">
    <location>
        <begin position="237"/>
        <end position="263"/>
    </location>
</feature>
<feature type="transmembrane region" description="Helical" evidence="6">
    <location>
        <begin position="6"/>
        <end position="28"/>
    </location>
</feature>
<evidence type="ECO:0000256" key="3">
    <source>
        <dbReference type="ARBA" id="ARBA00022989"/>
    </source>
</evidence>
<comment type="caution">
    <text evidence="8">The sequence shown here is derived from an EMBL/GenBank/DDBJ whole genome shotgun (WGS) entry which is preliminary data.</text>
</comment>
<evidence type="ECO:0000256" key="6">
    <source>
        <dbReference type="SAM" id="Phobius"/>
    </source>
</evidence>
<feature type="transmembrane region" description="Helical" evidence="6">
    <location>
        <begin position="65"/>
        <end position="85"/>
    </location>
</feature>
<feature type="transmembrane region" description="Helical" evidence="6">
    <location>
        <begin position="40"/>
        <end position="59"/>
    </location>
</feature>
<dbReference type="Proteomes" id="UP000294682">
    <property type="component" value="Unassembled WGS sequence"/>
</dbReference>
<dbReference type="AlphaFoldDB" id="A0A9X8Y9M4"/>
<proteinExistence type="predicted"/>
<reference evidence="8 9" key="1">
    <citation type="submission" date="2019-03" db="EMBL/GenBank/DDBJ databases">
        <title>Genomic Encyclopedia of Type Strains, Phase IV (KMG-IV): sequencing the most valuable type-strain genomes for metagenomic binning, comparative biology and taxonomic classification.</title>
        <authorList>
            <person name="Goeker M."/>
        </authorList>
    </citation>
    <scope>NUCLEOTIDE SEQUENCE [LARGE SCALE GENOMIC DNA]</scope>
    <source>
        <strain evidence="8 9">DSM 100433</strain>
    </source>
</reference>
<keyword evidence="4 6" id="KW-0472">Membrane</keyword>
<dbReference type="Pfam" id="PF00999">
    <property type="entry name" value="Na_H_Exchanger"/>
    <property type="match status" value="1"/>
</dbReference>
<name>A0A9X8Y9M4_9FIRM</name>
<dbReference type="RefSeq" id="WP_207668636.1">
    <property type="nucleotide sequence ID" value="NZ_SLUK01000001.1"/>
</dbReference>
<dbReference type="GO" id="GO:0016020">
    <property type="term" value="C:membrane"/>
    <property type="evidence" value="ECO:0007669"/>
    <property type="project" value="UniProtKB-SubCell"/>
</dbReference>
<evidence type="ECO:0000256" key="4">
    <source>
        <dbReference type="ARBA" id="ARBA00023136"/>
    </source>
</evidence>
<comment type="subcellular location">
    <subcellularLocation>
        <location evidence="1">Membrane</location>
        <topology evidence="1">Multi-pass membrane protein</topology>
    </subcellularLocation>
</comment>
<evidence type="ECO:0000256" key="5">
    <source>
        <dbReference type="SAM" id="MobiDB-lite"/>
    </source>
</evidence>
<dbReference type="EMBL" id="SLUK01000001">
    <property type="protein sequence ID" value="TCL45365.1"/>
    <property type="molecule type" value="Genomic_DNA"/>
</dbReference>
<dbReference type="PANTHER" id="PTHR43021">
    <property type="entry name" value="NA(+)/H(+) ANTIPORTER-RELATED"/>
    <property type="match status" value="1"/>
</dbReference>